<proteinExistence type="inferred from homology"/>
<dbReference type="RefSeq" id="WP_073326335.1">
    <property type="nucleotide sequence ID" value="NZ_FQYO01000001.1"/>
</dbReference>
<dbReference type="AlphaFoldDB" id="A0A1M6AUK7"/>
<feature type="binding site" evidence="4">
    <location>
        <position position="226"/>
    </location>
    <ligand>
        <name>FAD</name>
        <dbReference type="ChEBI" id="CHEBI:57692"/>
    </ligand>
</feature>
<protein>
    <submittedName>
        <fullName evidence="9">Deoxyribodipyrimidine photo-lyase type I</fullName>
    </submittedName>
</protein>
<dbReference type="EMBL" id="FQYO01000001">
    <property type="protein sequence ID" value="SHI40117.1"/>
    <property type="molecule type" value="Genomic_DNA"/>
</dbReference>
<dbReference type="GO" id="GO:0071949">
    <property type="term" value="F:FAD binding"/>
    <property type="evidence" value="ECO:0007669"/>
    <property type="project" value="TreeGrafter"/>
</dbReference>
<feature type="binding site" evidence="4">
    <location>
        <begin position="238"/>
        <end position="242"/>
    </location>
    <ligand>
        <name>FAD</name>
        <dbReference type="ChEBI" id="CHEBI:57692"/>
    </ligand>
</feature>
<comment type="similarity">
    <text evidence="6">Belongs to the DNA photolyase family.</text>
</comment>
<keyword evidence="2 4" id="KW-0285">Flavoprotein</keyword>
<feature type="site" description="Electron transfer via tryptophanyl radical" evidence="5">
    <location>
        <position position="362"/>
    </location>
</feature>
<dbReference type="PANTHER" id="PTHR11455:SF9">
    <property type="entry name" value="CRYPTOCHROME CIRCADIAN CLOCK 5 ISOFORM X1"/>
    <property type="match status" value="1"/>
</dbReference>
<dbReference type="Proteomes" id="UP000184292">
    <property type="component" value="Unassembled WGS sequence"/>
</dbReference>
<dbReference type="SUPFAM" id="SSF52425">
    <property type="entry name" value="Cryptochrome/photolyase, N-terminal domain"/>
    <property type="match status" value="1"/>
</dbReference>
<feature type="domain" description="Photolyase/cryptochrome alpha/beta" evidence="8">
    <location>
        <begin position="7"/>
        <end position="133"/>
    </location>
</feature>
<evidence type="ECO:0000313" key="9">
    <source>
        <dbReference type="EMBL" id="SHI40117.1"/>
    </source>
</evidence>
<evidence type="ECO:0000256" key="6">
    <source>
        <dbReference type="RuleBase" id="RU004182"/>
    </source>
</evidence>
<dbReference type="SUPFAM" id="SSF48173">
    <property type="entry name" value="Cryptochrome/photolyase FAD-binding domain"/>
    <property type="match status" value="1"/>
</dbReference>
<name>A0A1M6AUK7_9RHOB</name>
<dbReference type="OrthoDB" id="9772484at2"/>
<feature type="binding site" evidence="4">
    <location>
        <position position="273"/>
    </location>
    <ligand>
        <name>FAD</name>
        <dbReference type="ChEBI" id="CHEBI:57692"/>
    </ligand>
</feature>
<dbReference type="PRINTS" id="PR00147">
    <property type="entry name" value="DNAPHOTLYASE"/>
</dbReference>
<dbReference type="Pfam" id="PF00875">
    <property type="entry name" value="DNA_photolyase"/>
    <property type="match status" value="1"/>
</dbReference>
<dbReference type="GO" id="GO:0009416">
    <property type="term" value="P:response to light stimulus"/>
    <property type="evidence" value="ECO:0007669"/>
    <property type="project" value="TreeGrafter"/>
</dbReference>
<gene>
    <name evidence="9" type="ORF">SAMN05444417_0630</name>
</gene>
<dbReference type="Pfam" id="PF03441">
    <property type="entry name" value="FAD_binding_7"/>
    <property type="match status" value="1"/>
</dbReference>
<dbReference type="Gene3D" id="1.25.40.80">
    <property type="match status" value="1"/>
</dbReference>
<keyword evidence="6" id="KW-0157">Chromophore</keyword>
<evidence type="ECO:0000256" key="7">
    <source>
        <dbReference type="SAM" id="MobiDB-lite"/>
    </source>
</evidence>
<dbReference type="InterPro" id="IPR006050">
    <property type="entry name" value="DNA_photolyase_N"/>
</dbReference>
<dbReference type="InterPro" id="IPR036134">
    <property type="entry name" value="Crypto/Photolyase_FAD-like_sf"/>
</dbReference>
<dbReference type="InterPro" id="IPR014729">
    <property type="entry name" value="Rossmann-like_a/b/a_fold"/>
</dbReference>
<keyword evidence="9" id="KW-0456">Lyase</keyword>
<keyword evidence="10" id="KW-1185">Reference proteome</keyword>
<feature type="site" description="Electron transfer via tryptophanyl radical" evidence="5">
    <location>
        <position position="307"/>
    </location>
</feature>
<keyword evidence="3 4" id="KW-0274">FAD</keyword>
<dbReference type="InterPro" id="IPR002081">
    <property type="entry name" value="Cryptochrome/DNA_photolyase_1"/>
</dbReference>
<evidence type="ECO:0000313" key="10">
    <source>
        <dbReference type="Proteomes" id="UP000184292"/>
    </source>
</evidence>
<comment type="cofactor">
    <cofactor evidence="4">
        <name>FAD</name>
        <dbReference type="ChEBI" id="CHEBI:57692"/>
    </cofactor>
    <text evidence="4">Binds 1 FAD per subunit.</text>
</comment>
<dbReference type="InterPro" id="IPR036155">
    <property type="entry name" value="Crypto/Photolyase_N_sf"/>
</dbReference>
<evidence type="ECO:0000256" key="5">
    <source>
        <dbReference type="PIRSR" id="PIRSR602081-2"/>
    </source>
</evidence>
<dbReference type="GO" id="GO:0003677">
    <property type="term" value="F:DNA binding"/>
    <property type="evidence" value="ECO:0007669"/>
    <property type="project" value="TreeGrafter"/>
</dbReference>
<evidence type="ECO:0000256" key="4">
    <source>
        <dbReference type="PIRSR" id="PIRSR602081-1"/>
    </source>
</evidence>
<evidence type="ECO:0000256" key="1">
    <source>
        <dbReference type="ARBA" id="ARBA00001932"/>
    </source>
</evidence>
<feature type="region of interest" description="Disordered" evidence="7">
    <location>
        <begin position="160"/>
        <end position="179"/>
    </location>
</feature>
<sequence>MTDPDKTPILLWLRRDLRLSDHPALAEACGAGRPVIPVFVHDEMVAAAGAAPRWRWARSVASLAAALEDKGSRLILRRGDALPTLRKLVKETGAGAVWWTRLYDAEARRIAEGVKAGLREDGTEARSFPGHVLFEPWTVETGSGGYYKVYTPFWKNVRSRDPGSTCPTPGKVPAPESWPASDKLEEWGMGDAMDRGAAVIEPHATVGESAASHRLGAFMAHGVQDYATARDLPGQEGTSGLSENLTYGEISIRSCWDSGRRAMEEGKKGAETWVGELVWRDFAHHLAFHTPRLTTANWRQDWDAFPWNEDARLKEVRDWKRGVTGMTFVDAAMREMYVTGRMHNRGRMIVASYLTKHLMTHWRIGCDWFADCLIDWDPANNAMGWQWSAGSGPDATPFFRVFNPETQVEKFDKDGAYRRAWIAELSDDPPDTALSYFDAIPRHWAMDPGDAYPDEPLVPAGEGRRRALEAYEKRDF</sequence>
<dbReference type="GO" id="GO:0003904">
    <property type="term" value="F:deoxyribodipyrimidine photo-lyase activity"/>
    <property type="evidence" value="ECO:0007669"/>
    <property type="project" value="TreeGrafter"/>
</dbReference>
<organism evidence="9 10">
    <name type="scientific">Wenxinia saemankumensis</name>
    <dbReference type="NCBI Taxonomy" id="1447782"/>
    <lineage>
        <taxon>Bacteria</taxon>
        <taxon>Pseudomonadati</taxon>
        <taxon>Pseudomonadota</taxon>
        <taxon>Alphaproteobacteria</taxon>
        <taxon>Rhodobacterales</taxon>
        <taxon>Roseobacteraceae</taxon>
        <taxon>Wenxinia</taxon>
    </lineage>
</organism>
<dbReference type="PANTHER" id="PTHR11455">
    <property type="entry name" value="CRYPTOCHROME"/>
    <property type="match status" value="1"/>
</dbReference>
<feature type="site" description="Electron transfer via tryptophanyl radical" evidence="5">
    <location>
        <position position="385"/>
    </location>
</feature>
<dbReference type="Gene3D" id="3.40.50.620">
    <property type="entry name" value="HUPs"/>
    <property type="match status" value="1"/>
</dbReference>
<evidence type="ECO:0000259" key="8">
    <source>
        <dbReference type="PROSITE" id="PS51645"/>
    </source>
</evidence>
<accession>A0A1M6AUK7</accession>
<evidence type="ECO:0000256" key="3">
    <source>
        <dbReference type="ARBA" id="ARBA00022827"/>
    </source>
</evidence>
<evidence type="ECO:0000256" key="2">
    <source>
        <dbReference type="ARBA" id="ARBA00022630"/>
    </source>
</evidence>
<dbReference type="STRING" id="1447782.SAMN05444417_0630"/>
<dbReference type="Gene3D" id="1.10.579.10">
    <property type="entry name" value="DNA Cyclobutane Dipyrimidine Photolyase, subunit A, domain 3"/>
    <property type="match status" value="1"/>
</dbReference>
<comment type="cofactor">
    <cofactor evidence="1">
        <name>(6R)-5,10-methylene-5,6,7,8-tetrahydrofolate</name>
        <dbReference type="ChEBI" id="CHEBI:15636"/>
    </cofactor>
</comment>
<dbReference type="InterPro" id="IPR005101">
    <property type="entry name" value="Cryptochr/Photolyase_FAD-bd"/>
</dbReference>
<reference evidence="9 10" key="1">
    <citation type="submission" date="2016-11" db="EMBL/GenBank/DDBJ databases">
        <authorList>
            <person name="Jaros S."/>
            <person name="Januszkiewicz K."/>
            <person name="Wedrychowicz H."/>
        </authorList>
    </citation>
    <scope>NUCLEOTIDE SEQUENCE [LARGE SCALE GENOMIC DNA]</scope>
    <source>
        <strain evidence="9 10">DSM 100565</strain>
    </source>
</reference>
<feature type="binding site" evidence="4">
    <location>
        <begin position="375"/>
        <end position="377"/>
    </location>
    <ligand>
        <name>FAD</name>
        <dbReference type="ChEBI" id="CHEBI:57692"/>
    </ligand>
</feature>
<dbReference type="PROSITE" id="PS51645">
    <property type="entry name" value="PHR_CRY_ALPHA_BETA"/>
    <property type="match status" value="1"/>
</dbReference>